<dbReference type="PANTHER" id="PTHR33178:SF10">
    <property type="entry name" value="STRESS-RESPONSE A_B BARREL DOMAIN-CONTAINING PROTEIN"/>
    <property type="match status" value="1"/>
</dbReference>
<keyword evidence="4" id="KW-1185">Reference proteome</keyword>
<dbReference type="SMART" id="SM00886">
    <property type="entry name" value="Dabb"/>
    <property type="match status" value="1"/>
</dbReference>
<dbReference type="Proteomes" id="UP000774570">
    <property type="component" value="Unassembled WGS sequence"/>
</dbReference>
<evidence type="ECO:0000259" key="2">
    <source>
        <dbReference type="PROSITE" id="PS51502"/>
    </source>
</evidence>
<dbReference type="InterPro" id="IPR011008">
    <property type="entry name" value="Dimeric_a/b-barrel"/>
</dbReference>
<comment type="caution">
    <text evidence="3">The sequence shown here is derived from an EMBL/GenBank/DDBJ whole genome shotgun (WGS) entry which is preliminary data.</text>
</comment>
<dbReference type="SUPFAM" id="SSF54909">
    <property type="entry name" value="Dimeric alpha+beta barrel"/>
    <property type="match status" value="1"/>
</dbReference>
<organism evidence="3 4">
    <name type="scientific">Actinomadura parmotrematis</name>
    <dbReference type="NCBI Taxonomy" id="2864039"/>
    <lineage>
        <taxon>Bacteria</taxon>
        <taxon>Bacillati</taxon>
        <taxon>Actinomycetota</taxon>
        <taxon>Actinomycetes</taxon>
        <taxon>Streptosporangiales</taxon>
        <taxon>Thermomonosporaceae</taxon>
        <taxon>Actinomadura</taxon>
    </lineage>
</organism>
<dbReference type="EMBL" id="JAIBOA010000008">
    <property type="protein sequence ID" value="MBW8483692.1"/>
    <property type="molecule type" value="Genomic_DNA"/>
</dbReference>
<dbReference type="PROSITE" id="PS51502">
    <property type="entry name" value="S_R_A_B_BARREL"/>
    <property type="match status" value="1"/>
</dbReference>
<reference evidence="3 4" key="1">
    <citation type="submission" date="2021-07" db="EMBL/GenBank/DDBJ databases">
        <title>Actinomadura sp. PM05-2 isolated from lichen.</title>
        <authorList>
            <person name="Somphong A."/>
            <person name="Phongsopitanun W."/>
            <person name="Tanasupawat S."/>
            <person name="Peongsungnone V."/>
        </authorList>
    </citation>
    <scope>NUCLEOTIDE SEQUENCE [LARGE SCALE GENOMIC DNA]</scope>
    <source>
        <strain evidence="3 4">PM05-2</strain>
    </source>
</reference>
<dbReference type="Pfam" id="PF07876">
    <property type="entry name" value="Dabb"/>
    <property type="match status" value="1"/>
</dbReference>
<dbReference type="PANTHER" id="PTHR33178">
    <property type="match status" value="1"/>
</dbReference>
<evidence type="ECO:0000313" key="3">
    <source>
        <dbReference type="EMBL" id="MBW8483692.1"/>
    </source>
</evidence>
<proteinExistence type="predicted"/>
<dbReference type="Gene3D" id="3.30.70.100">
    <property type="match status" value="1"/>
</dbReference>
<gene>
    <name evidence="3" type="ORF">K1Y72_14995</name>
</gene>
<sequence length="99" mass="11005">MSGFRHVVVFKWVEGTTVSQQEEVAERLRELPGTIPEIRAYSVGLDAGLSEDNADFAVVADFDGEAEFIVYRDHPAHRALIKEYIAPIIASRLAAQYAL</sequence>
<protein>
    <submittedName>
        <fullName evidence="3">Dabb family protein</fullName>
    </submittedName>
</protein>
<comment type="subunit">
    <text evidence="1">Homodimer.</text>
</comment>
<evidence type="ECO:0000313" key="4">
    <source>
        <dbReference type="Proteomes" id="UP000774570"/>
    </source>
</evidence>
<dbReference type="RefSeq" id="WP_220166908.1">
    <property type="nucleotide sequence ID" value="NZ_JAIBOA010000008.1"/>
</dbReference>
<evidence type="ECO:0000256" key="1">
    <source>
        <dbReference type="ARBA" id="ARBA00011738"/>
    </source>
</evidence>
<dbReference type="InterPro" id="IPR013097">
    <property type="entry name" value="Dabb"/>
</dbReference>
<feature type="domain" description="Stress-response A/B barrel" evidence="2">
    <location>
        <begin position="4"/>
        <end position="97"/>
    </location>
</feature>
<dbReference type="InterPro" id="IPR044662">
    <property type="entry name" value="HS1/DABB1-like"/>
</dbReference>
<name>A0ABS7FTF6_9ACTN</name>
<accession>A0ABS7FTF6</accession>